<sequence>MKIGVSLDIRLIVLCTTCILLPTIACPDECACKWKYGKRYVNCSEKELKSIPSEMDSETQVLYFTGNDLQVLQKEVFGKLGLVNLQKIYLQRCRLQKIDSEAFKGLTNLVELDLSNNYLTVIPCSNFVFFPSMMRLWINNNPITSVKAHCFQHLTLLNTLEMIDCKIELIERNAFSGLNHLEWLYLNGNRLTSAQGENIFPITLKGIHLENNNWKCDCHLLDLHSWLLNFNKPHEIQPICSSPERLKNRIITSLTKYDLACSPKMSPTSVVLETNTGNNITLECLVKATPEAKLTWLYQGQPIQNYSTVLSEPRMYYVENGLTDKKSELYILNISNEDNGTYSCVAENPAGRFRANYTIRILVKEEPVVAVVTFPQRHLVVLITVVFLVFVLLIAIIAVVMLKFKTDTRSQKRKESGKEVALCNQTLSASRSNGVSKNNSSVIVNAHTQHALQYTVHTNRDYDSRDIYQCNNVKGFVEGNPDIITDAETIVNNVQNEKTLLSVYKGQSINAESIEEETAFTTPLVPRQVTWQDQQNLNNMTLPQNTVYQHSADVHLNPGCFLDSEGYPYDYGLPKHPCRAPVMANYSIVGPYYQTLPHNRPKGQKLVCKFANDNEFNSTPPTCPNFELFNTNNVRRTLEGYPMPRNRPIAFVGNGAVYYNEDIVPSPPEGYKSEPQCCVAEACTSWNPVNPKGTCAVMVSMNEAEGPGRCYQIETRCVDTQTTEARLSAEGSDSVPKQLPQVSNAMCVSDLCSESPDEGYVDANDI</sequence>
<reference evidence="1 2" key="1">
    <citation type="journal article" date="2021" name="Front. Genet.">
        <title>Chromosome-Level Genome Assembly Reveals Significant Gene Expansion in the Toll and IMD Signaling Pathways of Dendrolimus kikuchii.</title>
        <authorList>
            <person name="Zhou J."/>
            <person name="Wu P."/>
            <person name="Xiong Z."/>
            <person name="Liu N."/>
            <person name="Zhao N."/>
            <person name="Ji M."/>
            <person name="Qiu Y."/>
            <person name="Yang B."/>
        </authorList>
    </citation>
    <scope>NUCLEOTIDE SEQUENCE [LARGE SCALE GENOMIC DNA]</scope>
    <source>
        <strain evidence="1">Ann1</strain>
    </source>
</reference>
<comment type="caution">
    <text evidence="1">The sequence shown here is derived from an EMBL/GenBank/DDBJ whole genome shotgun (WGS) entry which is preliminary data.</text>
</comment>
<keyword evidence="2" id="KW-1185">Reference proteome</keyword>
<name>A0ACC1CVB7_9NEOP</name>
<gene>
    <name evidence="1" type="ORF">K1T71_008691</name>
</gene>
<accession>A0ACC1CVB7</accession>
<dbReference type="EMBL" id="CM034401">
    <property type="protein sequence ID" value="KAJ0175532.1"/>
    <property type="molecule type" value="Genomic_DNA"/>
</dbReference>
<evidence type="ECO:0000313" key="2">
    <source>
        <dbReference type="Proteomes" id="UP000824533"/>
    </source>
</evidence>
<proteinExistence type="predicted"/>
<organism evidence="1 2">
    <name type="scientific">Dendrolimus kikuchii</name>
    <dbReference type="NCBI Taxonomy" id="765133"/>
    <lineage>
        <taxon>Eukaryota</taxon>
        <taxon>Metazoa</taxon>
        <taxon>Ecdysozoa</taxon>
        <taxon>Arthropoda</taxon>
        <taxon>Hexapoda</taxon>
        <taxon>Insecta</taxon>
        <taxon>Pterygota</taxon>
        <taxon>Neoptera</taxon>
        <taxon>Endopterygota</taxon>
        <taxon>Lepidoptera</taxon>
        <taxon>Glossata</taxon>
        <taxon>Ditrysia</taxon>
        <taxon>Bombycoidea</taxon>
        <taxon>Lasiocampidae</taxon>
        <taxon>Dendrolimus</taxon>
    </lineage>
</organism>
<dbReference type="Proteomes" id="UP000824533">
    <property type="component" value="Linkage Group LG15"/>
</dbReference>
<protein>
    <submittedName>
        <fullName evidence="1">Uncharacterized protein</fullName>
    </submittedName>
</protein>
<evidence type="ECO:0000313" key="1">
    <source>
        <dbReference type="EMBL" id="KAJ0175532.1"/>
    </source>
</evidence>